<evidence type="ECO:0000313" key="2">
    <source>
        <dbReference type="Proteomes" id="UP001631969"/>
    </source>
</evidence>
<keyword evidence="1" id="KW-0436">Ligase</keyword>
<proteinExistence type="predicted"/>
<sequence>MPTTYDPKEAETKWYEYWKQNGYFEAGKRPDKETFTIVIPPPNVTGMLHIGHALDFTLQDILTRMKRMQGYDTLWLPGSDHAGIATQTKVEQKLRAEGITRYDLGREKFLEKVWEWKGHYNDIIRDQWAKMGLALDYSRERFTLDEGLNKAVRQVFVKLYEKGLIYRGKYIINWDPAARTALSDIEVEYKEVQGHLYHLEYPLKDGSGSIIVATTRPETMLGDTAVAVNPKDERYAHLIGKTLVLPIVGREIPVIADDYVEKEFGSGAVKITPAHDPNDFEVGRRHNLPQVLVMDETGTMNENAGKYNGQDRFECRKQLVADLKEQGVLVKIEDHLHQVGHSERSGAVIEPYLSTQWFVSMKPLAERAIAAQKSGKGTHFVTERFERTYMQWIENVRDWCISRQLWWGHRIPAYYCEACGELHVSEEEVTACAKCGSAQIRQDEDVLDTWFSSGLWPFSTLGWPEATDDLKRYYPTSVLVTGYDIIPFWVSRMIFMGLEFTDEIPFKDVLIHGLVRDSEGRKMSKSLGNGVDPLEVIEKYGADAMRFMISTSSTQGQDLRFRWERVEQIRNFANKIWNASRFALMNLEGVELADVHLNRKLSTSDRWVLHRLNETVRDVTRLMDQYEFGETGRLLYNFIWDDLCDWYIEFAKLSLYGTDVEAKTSTQAVLAYVLDRTLRLIHPFMPFISEEIWQHLPHEGETIMLSDWPQYNPALEAPEAVGEMAFLMDIIRSVRNIRAEVNVPMSKKIELLLKPADTQAQAALERNTEYLKRFCGTSLLEVNTALEAPAKAMTAVVTGAELYLPLAGLIDIAQEIARLEKEIQSLNSEVERVEKKLANEGFVAKAPAKVIEEEKAKMADYSSKREIVAARLAELKG</sequence>
<comment type="caution">
    <text evidence="1">The sequence shown here is derived from an EMBL/GenBank/DDBJ whole genome shotgun (WGS) entry which is preliminary data.</text>
</comment>
<gene>
    <name evidence="1" type="ORF">ACI1P1_09090</name>
</gene>
<keyword evidence="2" id="KW-1185">Reference proteome</keyword>
<protein>
    <submittedName>
        <fullName evidence="1">Valine--tRNA ligase</fullName>
        <ecNumber evidence="1">6.1.1.9</ecNumber>
    </submittedName>
</protein>
<accession>A0ACC7NVD4</accession>
<dbReference type="EMBL" id="JBJURJ010000005">
    <property type="protein sequence ID" value="MFM9328440.1"/>
    <property type="molecule type" value="Genomic_DNA"/>
</dbReference>
<reference evidence="1" key="1">
    <citation type="submission" date="2024-12" db="EMBL/GenBank/DDBJ databases">
        <authorList>
            <person name="Wu N."/>
        </authorList>
    </citation>
    <scope>NUCLEOTIDE SEQUENCE</scope>
    <source>
        <strain evidence="1">P15</strain>
    </source>
</reference>
<name>A0ACC7NVD4_9BACL</name>
<dbReference type="EC" id="6.1.1.9" evidence="1"/>
<evidence type="ECO:0000313" key="1">
    <source>
        <dbReference type="EMBL" id="MFM9328440.1"/>
    </source>
</evidence>
<organism evidence="1 2">
    <name type="scientific">Paenibacillus mesotrionivorans</name>
    <dbReference type="NCBI Taxonomy" id="3160968"/>
    <lineage>
        <taxon>Bacteria</taxon>
        <taxon>Bacillati</taxon>
        <taxon>Bacillota</taxon>
        <taxon>Bacilli</taxon>
        <taxon>Bacillales</taxon>
        <taxon>Paenibacillaceae</taxon>
        <taxon>Paenibacillus</taxon>
    </lineage>
</organism>
<dbReference type="Proteomes" id="UP001631969">
    <property type="component" value="Unassembled WGS sequence"/>
</dbReference>